<dbReference type="AlphaFoldDB" id="A0A087BE40"/>
<dbReference type="PANTHER" id="PTHR45947">
    <property type="entry name" value="SULFOQUINOVOSYL TRANSFERASE SQD2"/>
    <property type="match status" value="1"/>
</dbReference>
<proteinExistence type="predicted"/>
<dbReference type="Pfam" id="PF13439">
    <property type="entry name" value="Glyco_transf_4"/>
    <property type="match status" value="1"/>
</dbReference>
<evidence type="ECO:0000259" key="3">
    <source>
        <dbReference type="Pfam" id="PF00534"/>
    </source>
</evidence>
<dbReference type="SUPFAM" id="SSF53756">
    <property type="entry name" value="UDP-Glycosyltransferase/glycogen phosphorylase"/>
    <property type="match status" value="1"/>
</dbReference>
<reference evidence="5 6" key="1">
    <citation type="submission" date="2014-03" db="EMBL/GenBank/DDBJ databases">
        <title>Genomics of Bifidobacteria.</title>
        <authorList>
            <person name="Ventura M."/>
            <person name="Milani C."/>
            <person name="Lugli G.A."/>
        </authorList>
    </citation>
    <scope>NUCLEOTIDE SEQUENCE [LARGE SCALE GENOMIC DNA]</scope>
    <source>
        <strain evidence="5 6">LMG 11591</strain>
    </source>
</reference>
<keyword evidence="6" id="KW-1185">Reference proteome</keyword>
<dbReference type="Pfam" id="PF00534">
    <property type="entry name" value="Glycos_transf_1"/>
    <property type="match status" value="1"/>
</dbReference>
<comment type="caution">
    <text evidence="5">The sequence shown here is derived from an EMBL/GenBank/DDBJ whole genome shotgun (WGS) entry which is preliminary data.</text>
</comment>
<dbReference type="Gene3D" id="3.40.50.2000">
    <property type="entry name" value="Glycogen Phosphorylase B"/>
    <property type="match status" value="2"/>
</dbReference>
<name>A0A087BE40_9BIFI</name>
<evidence type="ECO:0000259" key="4">
    <source>
        <dbReference type="Pfam" id="PF13439"/>
    </source>
</evidence>
<evidence type="ECO:0000313" key="6">
    <source>
        <dbReference type="Proteomes" id="UP000029052"/>
    </source>
</evidence>
<dbReference type="PANTHER" id="PTHR45947:SF3">
    <property type="entry name" value="SULFOQUINOVOSYL TRANSFERASE SQD2"/>
    <property type="match status" value="1"/>
</dbReference>
<dbReference type="EMBL" id="JGZB01000002">
    <property type="protein sequence ID" value="KFI69290.1"/>
    <property type="molecule type" value="Genomic_DNA"/>
</dbReference>
<gene>
    <name evidence="5" type="ORF">BMAGN_1059</name>
</gene>
<keyword evidence="1" id="KW-0328">Glycosyltransferase</keyword>
<feature type="domain" description="Glycosyltransferase subfamily 4-like N-terminal" evidence="4">
    <location>
        <begin position="32"/>
        <end position="196"/>
    </location>
</feature>
<evidence type="ECO:0000256" key="2">
    <source>
        <dbReference type="ARBA" id="ARBA00022679"/>
    </source>
</evidence>
<dbReference type="RefSeq" id="WP_022859666.1">
    <property type="nucleotide sequence ID" value="NZ_JGZB01000002.1"/>
</dbReference>
<dbReference type="Proteomes" id="UP000029052">
    <property type="component" value="Unassembled WGS sequence"/>
</dbReference>
<evidence type="ECO:0000256" key="1">
    <source>
        <dbReference type="ARBA" id="ARBA00022676"/>
    </source>
</evidence>
<dbReference type="eggNOG" id="COG0438">
    <property type="taxonomic scope" value="Bacteria"/>
</dbReference>
<feature type="domain" description="Glycosyl transferase family 1" evidence="3">
    <location>
        <begin position="215"/>
        <end position="360"/>
    </location>
</feature>
<accession>A0A087BE40</accession>
<organism evidence="5 6">
    <name type="scientific">Bifidobacterium magnum</name>
    <dbReference type="NCBI Taxonomy" id="1692"/>
    <lineage>
        <taxon>Bacteria</taxon>
        <taxon>Bacillati</taxon>
        <taxon>Actinomycetota</taxon>
        <taxon>Actinomycetes</taxon>
        <taxon>Bifidobacteriales</taxon>
        <taxon>Bifidobacteriaceae</taxon>
        <taxon>Bifidobacterium</taxon>
    </lineage>
</organism>
<dbReference type="GO" id="GO:0016757">
    <property type="term" value="F:glycosyltransferase activity"/>
    <property type="evidence" value="ECO:0007669"/>
    <property type="project" value="UniProtKB-KW"/>
</dbReference>
<evidence type="ECO:0000313" key="5">
    <source>
        <dbReference type="EMBL" id="KFI69290.1"/>
    </source>
</evidence>
<protein>
    <submittedName>
        <fullName evidence="5">Glycosyltransferase</fullName>
    </submittedName>
</protein>
<dbReference type="InterPro" id="IPR001296">
    <property type="entry name" value="Glyco_trans_1"/>
</dbReference>
<dbReference type="GO" id="GO:1901137">
    <property type="term" value="P:carbohydrate derivative biosynthetic process"/>
    <property type="evidence" value="ECO:0007669"/>
    <property type="project" value="UniProtKB-ARBA"/>
</dbReference>
<dbReference type="InterPro" id="IPR028098">
    <property type="entry name" value="Glyco_trans_4-like_N"/>
</dbReference>
<dbReference type="InterPro" id="IPR050194">
    <property type="entry name" value="Glycosyltransferase_grp1"/>
</dbReference>
<dbReference type="STRING" id="1692.BMAGN_1059"/>
<sequence length="391" mass="43395">MNHDLGRNDGNVQADRPLTIALVLDTVGNRGNGTSNSALQWAQELRRQGHTVRLVGIGAPQYSAKENHVPLVSWIASKQQMRFAKPDTKLFKRAFDGVDVVHVYMPFNFSQQAVKVARDMGIPVTAGFHIQPENILYSAGPLRHVPGMTAFIYRLFWHWLYSKVDAIHVPTQLGAQLLRQHGYRKPIRVISNGFDPRFTPKTQRPGAQGPSVPVEIVASGRLSNEKNQVELIHAISRCNHAPDIHLTIAGTGPIAKRVKKEADRLLERPADIGFHANVTMPELLHSSDLICHPSIADLESVSVIEAMASGLVPVISDSAASASGQFALCNESSYVAGDVEMLAQRIDWWIDHPEKLNKWGAVYARHTQDHYSVALSVRKFVEMEREVLVAR</sequence>
<keyword evidence="2 5" id="KW-0808">Transferase</keyword>